<reference evidence="3 4" key="1">
    <citation type="submission" date="2016-10" db="EMBL/GenBank/DDBJ databases">
        <authorList>
            <person name="Varghese N."/>
            <person name="Submissions S."/>
        </authorList>
    </citation>
    <scope>NUCLEOTIDE SEQUENCE [LARGE SCALE GENOMIC DNA]</scope>
    <source>
        <strain evidence="3 4">BS2771</strain>
    </source>
</reference>
<dbReference type="Proteomes" id="UP000199620">
    <property type="component" value="Chromosome I"/>
</dbReference>
<dbReference type="InterPro" id="IPR004045">
    <property type="entry name" value="Glutathione_S-Trfase_N"/>
</dbReference>
<sequence length="210" mass="22830">MYTLYGTQSSGSCIVEIALQRCGVPWQQVDASPWGDTAGMEALGQINPLRQIPTLQLPDGSVLTESAAILIHLGLEYPGAGLLVGNRAQIMRGLVYIAANCYSAITIIDYPQRFLDNTDETVQAQLIAGTQQHLHQAWQMFAEQFAGQLFTPQGLPNALGIMAAAVSRWEGVRDVLQHSHPACAQALAQVDGDPQVAPVFAWHWPDWPAQ</sequence>
<evidence type="ECO:0000313" key="5">
    <source>
        <dbReference type="Proteomes" id="UP000325296"/>
    </source>
</evidence>
<keyword evidence="2" id="KW-0808">Transferase</keyword>
<reference evidence="2 5" key="2">
    <citation type="submission" date="2019-09" db="EMBL/GenBank/DDBJ databases">
        <title>Draft genome sequence of Pseudomonas brenneri CCUG 51514(T).</title>
        <authorList>
            <person name="Tunovic T."/>
            <person name="Pineiro-Iglesias B."/>
            <person name="Unosson C."/>
            <person name="Inganas E."/>
            <person name="Ohlen M."/>
            <person name="Cardew S."/>
            <person name="Jensie-Markopoulos S."/>
            <person name="Salva-Serra F."/>
            <person name="Jaen-Luchoro D."/>
            <person name="Svensson-Stadler L."/>
            <person name="Chun J."/>
            <person name="Moore E."/>
        </authorList>
    </citation>
    <scope>NUCLEOTIDE SEQUENCE [LARGE SCALE GENOMIC DNA]</scope>
    <source>
        <strain evidence="2 5">CCUG 51514</strain>
    </source>
</reference>
<feature type="domain" description="GST N-terminal" evidence="1">
    <location>
        <begin position="1"/>
        <end position="81"/>
    </location>
</feature>
<protein>
    <submittedName>
        <fullName evidence="3">GST-like protein</fullName>
    </submittedName>
    <submittedName>
        <fullName evidence="2">Glutathione S-transferase</fullName>
    </submittedName>
</protein>
<dbReference type="CDD" id="cd03057">
    <property type="entry name" value="GST_N_Beta"/>
    <property type="match status" value="1"/>
</dbReference>
<dbReference type="RefSeq" id="WP_032862994.1">
    <property type="nucleotide sequence ID" value="NZ_BMNU01000025.1"/>
</dbReference>
<evidence type="ECO:0000259" key="1">
    <source>
        <dbReference type="PROSITE" id="PS50404"/>
    </source>
</evidence>
<accession>A0A5B2UHR5</accession>
<dbReference type="Pfam" id="PF13409">
    <property type="entry name" value="GST_N_2"/>
    <property type="match status" value="1"/>
</dbReference>
<dbReference type="EMBL" id="LT629800">
    <property type="protein sequence ID" value="SDU97918.1"/>
    <property type="molecule type" value="Genomic_DNA"/>
</dbReference>
<evidence type="ECO:0000313" key="4">
    <source>
        <dbReference type="Proteomes" id="UP000199620"/>
    </source>
</evidence>
<evidence type="ECO:0000313" key="2">
    <source>
        <dbReference type="EMBL" id="KAA2226376.1"/>
    </source>
</evidence>
<dbReference type="PROSITE" id="PS50404">
    <property type="entry name" value="GST_NTER"/>
    <property type="match status" value="1"/>
</dbReference>
<dbReference type="InterPro" id="IPR036249">
    <property type="entry name" value="Thioredoxin-like_sf"/>
</dbReference>
<name>A0A5B2UHR5_9PSED</name>
<dbReference type="OrthoDB" id="5508354at2"/>
<evidence type="ECO:0000313" key="3">
    <source>
        <dbReference type="EMBL" id="SDU97918.1"/>
    </source>
</evidence>
<organism evidence="2 5">
    <name type="scientific">Pseudomonas brenneri</name>
    <dbReference type="NCBI Taxonomy" id="129817"/>
    <lineage>
        <taxon>Bacteria</taxon>
        <taxon>Pseudomonadati</taxon>
        <taxon>Pseudomonadota</taxon>
        <taxon>Gammaproteobacteria</taxon>
        <taxon>Pseudomonadales</taxon>
        <taxon>Pseudomonadaceae</taxon>
        <taxon>Pseudomonas</taxon>
    </lineage>
</organism>
<dbReference type="EMBL" id="VUOL01000024">
    <property type="protein sequence ID" value="KAA2226376.1"/>
    <property type="molecule type" value="Genomic_DNA"/>
</dbReference>
<dbReference type="AlphaFoldDB" id="A0A5B2UHR5"/>
<proteinExistence type="predicted"/>
<gene>
    <name evidence="2" type="ORF">F1720_26680</name>
    <name evidence="3" type="ORF">SAMN04490181_2491</name>
</gene>
<dbReference type="SUPFAM" id="SSF52833">
    <property type="entry name" value="Thioredoxin-like"/>
    <property type="match status" value="1"/>
</dbReference>
<dbReference type="Gene3D" id="1.20.1050.10">
    <property type="match status" value="1"/>
</dbReference>
<dbReference type="GO" id="GO:0016740">
    <property type="term" value="F:transferase activity"/>
    <property type="evidence" value="ECO:0007669"/>
    <property type="project" value="UniProtKB-KW"/>
</dbReference>
<keyword evidence="4" id="KW-1185">Reference proteome</keyword>
<dbReference type="Proteomes" id="UP000325296">
    <property type="component" value="Unassembled WGS sequence"/>
</dbReference>
<dbReference type="Gene3D" id="3.40.30.10">
    <property type="entry name" value="Glutaredoxin"/>
    <property type="match status" value="1"/>
</dbReference>